<dbReference type="EMBL" id="JBFOLK010000014">
    <property type="protein sequence ID" value="KAL2461702.1"/>
    <property type="molecule type" value="Genomic_DNA"/>
</dbReference>
<dbReference type="Proteomes" id="UP001604336">
    <property type="component" value="Unassembled WGS sequence"/>
</dbReference>
<protein>
    <submittedName>
        <fullName evidence="1">Uncharacterized protein</fullName>
    </submittedName>
</protein>
<reference evidence="2" key="1">
    <citation type="submission" date="2024-07" db="EMBL/GenBank/DDBJ databases">
        <title>Two chromosome-level genome assemblies of Korean endemic species Abeliophyllum distichum and Forsythia ovata (Oleaceae).</title>
        <authorList>
            <person name="Jang H."/>
        </authorList>
    </citation>
    <scope>NUCLEOTIDE SEQUENCE [LARGE SCALE GENOMIC DNA]</scope>
</reference>
<name>A0ABD1PCT6_9LAMI</name>
<keyword evidence="2" id="KW-1185">Reference proteome</keyword>
<dbReference type="AlphaFoldDB" id="A0ABD1PCT6"/>
<organism evidence="1 2">
    <name type="scientific">Abeliophyllum distichum</name>
    <dbReference type="NCBI Taxonomy" id="126358"/>
    <lineage>
        <taxon>Eukaryota</taxon>
        <taxon>Viridiplantae</taxon>
        <taxon>Streptophyta</taxon>
        <taxon>Embryophyta</taxon>
        <taxon>Tracheophyta</taxon>
        <taxon>Spermatophyta</taxon>
        <taxon>Magnoliopsida</taxon>
        <taxon>eudicotyledons</taxon>
        <taxon>Gunneridae</taxon>
        <taxon>Pentapetalae</taxon>
        <taxon>asterids</taxon>
        <taxon>lamiids</taxon>
        <taxon>Lamiales</taxon>
        <taxon>Oleaceae</taxon>
        <taxon>Forsythieae</taxon>
        <taxon>Abeliophyllum</taxon>
    </lineage>
</organism>
<evidence type="ECO:0000313" key="1">
    <source>
        <dbReference type="EMBL" id="KAL2461702.1"/>
    </source>
</evidence>
<accession>A0ABD1PCT6</accession>
<gene>
    <name evidence="1" type="ORF">Adt_45122</name>
</gene>
<comment type="caution">
    <text evidence="1">The sequence shown here is derived from an EMBL/GenBank/DDBJ whole genome shotgun (WGS) entry which is preliminary data.</text>
</comment>
<evidence type="ECO:0000313" key="2">
    <source>
        <dbReference type="Proteomes" id="UP001604336"/>
    </source>
</evidence>
<proteinExistence type="predicted"/>
<sequence>MVDAHVRREAEQETARATTIEVARMAAQQIQQHEEEENDDDGNMPMAQFLTLAAALDCSSIVYPVFGRHNFQLRVNLINLFSYNLQFYGKAYENLNTHLSIFLRMCRNF</sequence>